<evidence type="ECO:0000313" key="4">
    <source>
        <dbReference type="Proteomes" id="UP000622245"/>
    </source>
</evidence>
<accession>A0ABS1YCJ2</accession>
<dbReference type="InterPro" id="IPR005801">
    <property type="entry name" value="ADC_synthase"/>
</dbReference>
<comment type="caution">
    <text evidence="3">The sequence shown here is derived from an EMBL/GenBank/DDBJ whole genome shotgun (WGS) entry which is preliminary data.</text>
</comment>
<keyword evidence="4" id="KW-1185">Reference proteome</keyword>
<proteinExistence type="predicted"/>
<dbReference type="Gene3D" id="3.60.120.10">
    <property type="entry name" value="Anthranilate synthase"/>
    <property type="match status" value="1"/>
</dbReference>
<gene>
    <name evidence="3" type="ORF">JM949_05835</name>
</gene>
<evidence type="ECO:0000256" key="1">
    <source>
        <dbReference type="SAM" id="MobiDB-lite"/>
    </source>
</evidence>
<dbReference type="InterPro" id="IPR019999">
    <property type="entry name" value="Anth_synth_I-like"/>
</dbReference>
<feature type="domain" description="Chorismate-utilising enzyme C-terminal" evidence="2">
    <location>
        <begin position="180"/>
        <end position="438"/>
    </location>
</feature>
<dbReference type="Proteomes" id="UP000622245">
    <property type="component" value="Unassembled WGS sequence"/>
</dbReference>
<dbReference type="InterPro" id="IPR015890">
    <property type="entry name" value="Chorismate_C"/>
</dbReference>
<dbReference type="Pfam" id="PF00425">
    <property type="entry name" value="Chorismate_bind"/>
    <property type="match status" value="1"/>
</dbReference>
<evidence type="ECO:0000313" key="3">
    <source>
        <dbReference type="EMBL" id="MBM0275009.1"/>
    </source>
</evidence>
<dbReference type="RefSeq" id="WP_203147417.1">
    <property type="nucleotide sequence ID" value="NZ_JAEVHL010000016.1"/>
</dbReference>
<reference evidence="3 4" key="1">
    <citation type="submission" date="2021-01" db="EMBL/GenBank/DDBJ databases">
        <title>Draft genome sequence of Micromonospora sp. strain STR1s_6.</title>
        <authorList>
            <person name="Karlyshev A."/>
            <person name="Jawad R."/>
        </authorList>
    </citation>
    <scope>NUCLEOTIDE SEQUENCE [LARGE SCALE GENOMIC DNA]</scope>
    <source>
        <strain evidence="3 4">STR1S-6</strain>
    </source>
</reference>
<sequence>MSVDDLDPFPPDLRAHRLLPRLADVLGGTLLYRMPDRSTIVAGLDRVTTIEAGDRDVPGRLRGVLDTYERESRASATADGVGDVVVALSHDLQWALRDPVLPGPPPAARPDGPLAVIAVTGTTARFGPAGEVTVAGRDAARVRQILAEPEAEPGPVDPPGDEDPPGGVPPLTDLLEDFDERRYAEAVAEAQEALRAGESYQAVLAVSVRVRPRAPLPEYFAAVARRYRRSTYSYWFDAGGCCFFGNCSLPHVEWRGNRLSTRVLAGTAPAPRSPAELAQIRSALDTEKYFAEHVMLVDLERSDLGAIALPDGVHTGPLLAPYVVGPTTHLDTEVFAEVPADVTLAEVLLASFPRGVIVGAPKARTQEILARLENRRRGFYSGVLGIFRGHPGELVSNTIVTCGLVEPDPEGPQVRLNAGGGLVAGSEVEQEVRELRLKLRYLV</sequence>
<protein>
    <submittedName>
        <fullName evidence="3">Chorismate-binding protein</fullName>
    </submittedName>
</protein>
<dbReference type="PRINTS" id="PR00095">
    <property type="entry name" value="ANTSNTHASEI"/>
</dbReference>
<evidence type="ECO:0000259" key="2">
    <source>
        <dbReference type="Pfam" id="PF00425"/>
    </source>
</evidence>
<name>A0ABS1YCJ2_9ACTN</name>
<dbReference type="PANTHER" id="PTHR11236:SF9">
    <property type="entry name" value="ANTHRANILATE SYNTHASE COMPONENT 1"/>
    <property type="match status" value="1"/>
</dbReference>
<dbReference type="PANTHER" id="PTHR11236">
    <property type="entry name" value="AMINOBENZOATE/ANTHRANILATE SYNTHASE"/>
    <property type="match status" value="1"/>
</dbReference>
<dbReference type="SUPFAM" id="SSF56322">
    <property type="entry name" value="ADC synthase"/>
    <property type="match status" value="1"/>
</dbReference>
<dbReference type="EMBL" id="JAEVHL010000016">
    <property type="protein sequence ID" value="MBM0275009.1"/>
    <property type="molecule type" value="Genomic_DNA"/>
</dbReference>
<organism evidence="3 4">
    <name type="scientific">Micromonospora tarensis</name>
    <dbReference type="NCBI Taxonomy" id="2806100"/>
    <lineage>
        <taxon>Bacteria</taxon>
        <taxon>Bacillati</taxon>
        <taxon>Actinomycetota</taxon>
        <taxon>Actinomycetes</taxon>
        <taxon>Micromonosporales</taxon>
        <taxon>Micromonosporaceae</taxon>
        <taxon>Micromonospora</taxon>
    </lineage>
</organism>
<feature type="region of interest" description="Disordered" evidence="1">
    <location>
        <begin position="149"/>
        <end position="172"/>
    </location>
</feature>